<dbReference type="PROSITE" id="PS51257">
    <property type="entry name" value="PROKAR_LIPOPROTEIN"/>
    <property type="match status" value="1"/>
</dbReference>
<dbReference type="SUPFAM" id="SSF48452">
    <property type="entry name" value="TPR-like"/>
    <property type="match status" value="1"/>
</dbReference>
<dbReference type="PROSITE" id="PS50005">
    <property type="entry name" value="TPR"/>
    <property type="match status" value="1"/>
</dbReference>
<dbReference type="Pfam" id="PF14322">
    <property type="entry name" value="SusD-like_3"/>
    <property type="match status" value="1"/>
</dbReference>
<dbReference type="Pfam" id="PF07980">
    <property type="entry name" value="SusD_RagB"/>
    <property type="match status" value="1"/>
</dbReference>
<evidence type="ECO:0000256" key="1">
    <source>
        <dbReference type="ARBA" id="ARBA00004442"/>
    </source>
</evidence>
<dbReference type="Gene3D" id="1.25.40.390">
    <property type="match status" value="1"/>
</dbReference>
<keyword evidence="10" id="KW-1185">Reference proteome</keyword>
<evidence type="ECO:0000256" key="2">
    <source>
        <dbReference type="ARBA" id="ARBA00006275"/>
    </source>
</evidence>
<evidence type="ECO:0000259" key="8">
    <source>
        <dbReference type="Pfam" id="PF14322"/>
    </source>
</evidence>
<comment type="caution">
    <text evidence="9">The sequence shown here is derived from an EMBL/GenBank/DDBJ whole genome shotgun (WGS) entry which is preliminary data.</text>
</comment>
<dbReference type="InterPro" id="IPR033985">
    <property type="entry name" value="SusD-like_N"/>
</dbReference>
<protein>
    <submittedName>
        <fullName evidence="9">RagB/SusD family nutrient uptake outer membrane protein</fullName>
    </submittedName>
</protein>
<reference evidence="9 10" key="1">
    <citation type="submission" date="2021-01" db="EMBL/GenBank/DDBJ databases">
        <title>C459-1 draft genome sequence.</title>
        <authorList>
            <person name="Zhang X.-F."/>
        </authorList>
    </citation>
    <scope>NUCLEOTIDE SEQUENCE [LARGE SCALE GENOMIC DNA]</scope>
    <source>
        <strain evidence="10">C459-1</strain>
    </source>
</reference>
<evidence type="ECO:0000256" key="4">
    <source>
        <dbReference type="ARBA" id="ARBA00023136"/>
    </source>
</evidence>
<dbReference type="EMBL" id="JAERTY010000007">
    <property type="protein sequence ID" value="MBL1409809.1"/>
    <property type="molecule type" value="Genomic_DNA"/>
</dbReference>
<gene>
    <name evidence="9" type="ORF">JKG61_13690</name>
</gene>
<dbReference type="InterPro" id="IPR011990">
    <property type="entry name" value="TPR-like_helical_dom_sf"/>
</dbReference>
<keyword evidence="4" id="KW-0472">Membrane</keyword>
<sequence length="489" mass="55876">MKNIFSVLLISILVSSCTNFLDVEPKGKSVLAKYENYEGLLNNSFLNGLQFLKFTATSNAETGDMGYSFSILGEVQAPFFMSDDIVANPNTFNNYTQIQKNMYRWQDDVYLVDDNAAEWGTMYSLNYVYNLIANGVMDTEGGTINQKQGLLAESRAARAHMHFWTAQLFALPYEEATASQTMGIPLITEANTELKNVKRATLSETYQFILDELEQAIPHLPNETYNRSRISKAAGYYMLGETYFYMRKYDKALMAFKQCQNYLNQTQIALGTYDYNKKVPTWWIGFMPNMGLLNHPNPFDSEENIYVKQSAAPIYSAMASQSVLHEQVYNLFSPNDLRLKIFSNKGLMSASLQLPGYQRAQPGTINYGPSVPNLILMTAECEARANELQKAEQLLVDFRKHRMPETEAAIVYADQEALVRLILEERQREFAATGLRWLDMRRLYNDPTYNNLRNSRTIDGQTVTLRPERLCLRIPPMTLGFNPDMPNNK</sequence>
<feature type="repeat" description="TPR" evidence="6">
    <location>
        <begin position="233"/>
        <end position="266"/>
    </location>
</feature>
<dbReference type="InterPro" id="IPR019734">
    <property type="entry name" value="TPR_rpt"/>
</dbReference>
<comment type="subcellular location">
    <subcellularLocation>
        <location evidence="1">Cell outer membrane</location>
    </subcellularLocation>
</comment>
<feature type="domain" description="RagB/SusD" evidence="7">
    <location>
        <begin position="375"/>
        <end position="447"/>
    </location>
</feature>
<accession>A0ABS1R6E7</accession>
<name>A0ABS1R6E7_9SPHI</name>
<evidence type="ECO:0000259" key="7">
    <source>
        <dbReference type="Pfam" id="PF07980"/>
    </source>
</evidence>
<evidence type="ECO:0000313" key="9">
    <source>
        <dbReference type="EMBL" id="MBL1409809.1"/>
    </source>
</evidence>
<evidence type="ECO:0000256" key="5">
    <source>
        <dbReference type="ARBA" id="ARBA00023237"/>
    </source>
</evidence>
<organism evidence="9 10">
    <name type="scientific">Sphingobacterium faecale</name>
    <dbReference type="NCBI Taxonomy" id="2803775"/>
    <lineage>
        <taxon>Bacteria</taxon>
        <taxon>Pseudomonadati</taxon>
        <taxon>Bacteroidota</taxon>
        <taxon>Sphingobacteriia</taxon>
        <taxon>Sphingobacteriales</taxon>
        <taxon>Sphingobacteriaceae</taxon>
        <taxon>Sphingobacterium</taxon>
    </lineage>
</organism>
<evidence type="ECO:0000313" key="10">
    <source>
        <dbReference type="Proteomes" id="UP000625283"/>
    </source>
</evidence>
<keyword evidence="3" id="KW-0732">Signal</keyword>
<dbReference type="RefSeq" id="WP_202103523.1">
    <property type="nucleotide sequence ID" value="NZ_JAERTY010000007.1"/>
</dbReference>
<proteinExistence type="inferred from homology"/>
<comment type="similarity">
    <text evidence="2">Belongs to the SusD family.</text>
</comment>
<dbReference type="InterPro" id="IPR012944">
    <property type="entry name" value="SusD_RagB_dom"/>
</dbReference>
<keyword evidence="5" id="KW-0998">Cell outer membrane</keyword>
<keyword evidence="6" id="KW-0802">TPR repeat</keyword>
<evidence type="ECO:0000256" key="6">
    <source>
        <dbReference type="PROSITE-ProRule" id="PRU00339"/>
    </source>
</evidence>
<evidence type="ECO:0000256" key="3">
    <source>
        <dbReference type="ARBA" id="ARBA00022729"/>
    </source>
</evidence>
<feature type="domain" description="SusD-like N-terminal" evidence="8">
    <location>
        <begin position="98"/>
        <end position="240"/>
    </location>
</feature>
<dbReference type="Proteomes" id="UP000625283">
    <property type="component" value="Unassembled WGS sequence"/>
</dbReference>